<dbReference type="CDD" id="cd00075">
    <property type="entry name" value="HATPase"/>
    <property type="match status" value="1"/>
</dbReference>
<dbReference type="Pfam" id="PF02518">
    <property type="entry name" value="HATPase_c"/>
    <property type="match status" value="1"/>
</dbReference>
<dbReference type="PANTHER" id="PTHR43711">
    <property type="entry name" value="TWO-COMPONENT HISTIDINE KINASE"/>
    <property type="match status" value="1"/>
</dbReference>
<dbReference type="Gene3D" id="3.30.450.20">
    <property type="entry name" value="PAS domain"/>
    <property type="match status" value="1"/>
</dbReference>
<dbReference type="InterPro" id="IPR013656">
    <property type="entry name" value="PAS_4"/>
</dbReference>
<dbReference type="SMART" id="SM00388">
    <property type="entry name" value="HisKA"/>
    <property type="match status" value="1"/>
</dbReference>
<evidence type="ECO:0000256" key="1">
    <source>
        <dbReference type="ARBA" id="ARBA00000085"/>
    </source>
</evidence>
<dbReference type="Gene3D" id="1.10.287.130">
    <property type="match status" value="1"/>
</dbReference>
<dbReference type="InterPro" id="IPR003661">
    <property type="entry name" value="HisK_dim/P_dom"/>
</dbReference>
<dbReference type="PANTHER" id="PTHR43711:SF1">
    <property type="entry name" value="HISTIDINE KINASE 1"/>
    <property type="match status" value="1"/>
</dbReference>
<dbReference type="InterPro" id="IPR036097">
    <property type="entry name" value="HisK_dim/P_sf"/>
</dbReference>
<accession>A0ABW1JA93</accession>
<feature type="domain" description="Histidine kinase" evidence="8">
    <location>
        <begin position="135"/>
        <end position="356"/>
    </location>
</feature>
<dbReference type="RefSeq" id="WP_345716530.1">
    <property type="nucleotide sequence ID" value="NZ_BAABFP010000005.1"/>
</dbReference>
<dbReference type="EMBL" id="JBHSRD010000002">
    <property type="protein sequence ID" value="MFC6005648.1"/>
    <property type="molecule type" value="Genomic_DNA"/>
</dbReference>
<dbReference type="EC" id="2.7.13.3" evidence="3"/>
<reference evidence="10" key="1">
    <citation type="journal article" date="2019" name="Int. J. Syst. Evol. Microbiol.">
        <title>The Global Catalogue of Microorganisms (GCM) 10K type strain sequencing project: providing services to taxonomists for standard genome sequencing and annotation.</title>
        <authorList>
            <consortium name="The Broad Institute Genomics Platform"/>
            <consortium name="The Broad Institute Genome Sequencing Center for Infectious Disease"/>
            <person name="Wu L."/>
            <person name="Ma J."/>
        </authorList>
    </citation>
    <scope>NUCLEOTIDE SEQUENCE [LARGE SCALE GENOMIC DNA]</scope>
    <source>
        <strain evidence="10">KACC 14249</strain>
    </source>
</reference>
<comment type="subcellular location">
    <subcellularLocation>
        <location evidence="2">Cell membrane</location>
    </subcellularLocation>
</comment>
<keyword evidence="9" id="KW-0547">Nucleotide-binding</keyword>
<evidence type="ECO:0000256" key="6">
    <source>
        <dbReference type="ARBA" id="ARBA00022777"/>
    </source>
</evidence>
<name>A0ABW1JA93_9ACTN</name>
<dbReference type="InterPro" id="IPR050736">
    <property type="entry name" value="Sensor_HK_Regulatory"/>
</dbReference>
<keyword evidence="4" id="KW-0597">Phosphoprotein</keyword>
<dbReference type="Pfam" id="PF00512">
    <property type="entry name" value="HisKA"/>
    <property type="match status" value="1"/>
</dbReference>
<dbReference type="SMART" id="SM00387">
    <property type="entry name" value="HATPase_c"/>
    <property type="match status" value="1"/>
</dbReference>
<dbReference type="CDD" id="cd00082">
    <property type="entry name" value="HisKA"/>
    <property type="match status" value="1"/>
</dbReference>
<dbReference type="SUPFAM" id="SSF55874">
    <property type="entry name" value="ATPase domain of HSP90 chaperone/DNA topoisomerase II/histidine kinase"/>
    <property type="match status" value="1"/>
</dbReference>
<keyword evidence="10" id="KW-1185">Reference proteome</keyword>
<evidence type="ECO:0000256" key="5">
    <source>
        <dbReference type="ARBA" id="ARBA00022679"/>
    </source>
</evidence>
<sequence>MTAGPPVDLDHLPDGVLVAGADARVTAVNAAAERVLHMSRAALLGQDVRQALPLRNTEGQRWWDCTDPWSGLATRSGHRERLLLLPGDGKPVEVLVTASYRRSAMSAPVDAVVLGLRDAKARQRTQEEHGALISTVAHELRSPLTSVKGFTATLLRRWERFTDDQKRFMLETIEHDADRVTRLISELLDISRIDAGRLEVHAQPVDLAAAARRHVDRMVASGNDQRKFVVHAAPHLPEVWADPDRLDQVMSNLLENAVRHGDGMVTLDLVATSEVLSAGSDPEPVVAVSVSDEGEGIDEENLQRVFTRFWHGHRRGGTGLGLYLVRGLVEAHGGKITVGRAASGGAEFRFTLPASVPDHVA</sequence>
<evidence type="ECO:0000313" key="10">
    <source>
        <dbReference type="Proteomes" id="UP001596189"/>
    </source>
</evidence>
<dbReference type="Proteomes" id="UP001596189">
    <property type="component" value="Unassembled WGS sequence"/>
</dbReference>
<evidence type="ECO:0000256" key="7">
    <source>
        <dbReference type="ARBA" id="ARBA00023012"/>
    </source>
</evidence>
<dbReference type="InterPro" id="IPR035965">
    <property type="entry name" value="PAS-like_dom_sf"/>
</dbReference>
<dbReference type="CDD" id="cd00130">
    <property type="entry name" value="PAS"/>
    <property type="match status" value="1"/>
</dbReference>
<keyword evidence="6" id="KW-0418">Kinase</keyword>
<gene>
    <name evidence="9" type="ORF">ACFQDO_00755</name>
</gene>
<dbReference type="GO" id="GO:0005524">
    <property type="term" value="F:ATP binding"/>
    <property type="evidence" value="ECO:0007669"/>
    <property type="project" value="UniProtKB-KW"/>
</dbReference>
<keyword evidence="7" id="KW-0902">Two-component regulatory system</keyword>
<dbReference type="PRINTS" id="PR00344">
    <property type="entry name" value="BCTRLSENSOR"/>
</dbReference>
<evidence type="ECO:0000259" key="8">
    <source>
        <dbReference type="PROSITE" id="PS50109"/>
    </source>
</evidence>
<keyword evidence="5" id="KW-0808">Transferase</keyword>
<comment type="catalytic activity">
    <reaction evidence="1">
        <text>ATP + protein L-histidine = ADP + protein N-phospho-L-histidine.</text>
        <dbReference type="EC" id="2.7.13.3"/>
    </reaction>
</comment>
<evidence type="ECO:0000256" key="2">
    <source>
        <dbReference type="ARBA" id="ARBA00004236"/>
    </source>
</evidence>
<proteinExistence type="predicted"/>
<evidence type="ECO:0000256" key="3">
    <source>
        <dbReference type="ARBA" id="ARBA00012438"/>
    </source>
</evidence>
<keyword evidence="9" id="KW-0067">ATP-binding</keyword>
<organism evidence="9 10">
    <name type="scientific">Angustibacter luteus</name>
    <dbReference type="NCBI Taxonomy" id="658456"/>
    <lineage>
        <taxon>Bacteria</taxon>
        <taxon>Bacillati</taxon>
        <taxon>Actinomycetota</taxon>
        <taxon>Actinomycetes</taxon>
        <taxon>Kineosporiales</taxon>
        <taxon>Kineosporiaceae</taxon>
    </lineage>
</organism>
<dbReference type="InterPro" id="IPR004358">
    <property type="entry name" value="Sig_transdc_His_kin-like_C"/>
</dbReference>
<dbReference type="InterPro" id="IPR003594">
    <property type="entry name" value="HATPase_dom"/>
</dbReference>
<dbReference type="SUPFAM" id="SSF47384">
    <property type="entry name" value="Homodimeric domain of signal transducing histidine kinase"/>
    <property type="match status" value="1"/>
</dbReference>
<dbReference type="PROSITE" id="PS50109">
    <property type="entry name" value="HIS_KIN"/>
    <property type="match status" value="1"/>
</dbReference>
<dbReference type="InterPro" id="IPR005467">
    <property type="entry name" value="His_kinase_dom"/>
</dbReference>
<evidence type="ECO:0000256" key="4">
    <source>
        <dbReference type="ARBA" id="ARBA00022553"/>
    </source>
</evidence>
<dbReference type="InterPro" id="IPR000014">
    <property type="entry name" value="PAS"/>
</dbReference>
<comment type="caution">
    <text evidence="9">The sequence shown here is derived from an EMBL/GenBank/DDBJ whole genome shotgun (WGS) entry which is preliminary data.</text>
</comment>
<dbReference type="Gene3D" id="3.30.565.10">
    <property type="entry name" value="Histidine kinase-like ATPase, C-terminal domain"/>
    <property type="match status" value="1"/>
</dbReference>
<dbReference type="InterPro" id="IPR036890">
    <property type="entry name" value="HATPase_C_sf"/>
</dbReference>
<dbReference type="SUPFAM" id="SSF55785">
    <property type="entry name" value="PYP-like sensor domain (PAS domain)"/>
    <property type="match status" value="1"/>
</dbReference>
<dbReference type="Pfam" id="PF08448">
    <property type="entry name" value="PAS_4"/>
    <property type="match status" value="1"/>
</dbReference>
<evidence type="ECO:0000313" key="9">
    <source>
        <dbReference type="EMBL" id="MFC6005648.1"/>
    </source>
</evidence>
<protein>
    <recommendedName>
        <fullName evidence="3">histidine kinase</fullName>
        <ecNumber evidence="3">2.7.13.3</ecNumber>
    </recommendedName>
</protein>